<evidence type="ECO:0000256" key="11">
    <source>
        <dbReference type="ARBA" id="ARBA00023239"/>
    </source>
</evidence>
<dbReference type="OrthoDB" id="2099276at2759"/>
<comment type="cofactor">
    <cofactor evidence="1">
        <name>[4Fe-4S] cluster</name>
        <dbReference type="ChEBI" id="CHEBI:49883"/>
    </cofactor>
</comment>
<dbReference type="PANTHER" id="PTHR43286:SF1">
    <property type="entry name" value="ENDONUCLEASE III-LIKE PROTEIN 1"/>
    <property type="match status" value="1"/>
</dbReference>
<evidence type="ECO:0000256" key="7">
    <source>
        <dbReference type="ARBA" id="ARBA00022946"/>
    </source>
</evidence>
<protein>
    <recommendedName>
        <fullName evidence="14">Endonuclease III homolog</fullName>
        <ecNumber evidence="14">3.2.2.-</ecNumber>
        <ecNumber evidence="14">4.2.99.18</ecNumber>
    </recommendedName>
    <alternativeName>
        <fullName evidence="14">Bifunctional DNA N-glycosylase/DNA-(apurinic or apyrimidinic site) lyase</fullName>
        <shortName evidence="14">DNA glycosylase/AP lyase</shortName>
    </alternativeName>
</protein>
<dbReference type="SMART" id="SM00525">
    <property type="entry name" value="FES"/>
    <property type="match status" value="1"/>
</dbReference>
<dbReference type="SUPFAM" id="SSF48150">
    <property type="entry name" value="DNA-glycosylase"/>
    <property type="match status" value="1"/>
</dbReference>
<dbReference type="CDD" id="cd00056">
    <property type="entry name" value="ENDO3c"/>
    <property type="match status" value="1"/>
</dbReference>
<evidence type="ECO:0000313" key="17">
    <source>
        <dbReference type="EMBL" id="CAG8469542.1"/>
    </source>
</evidence>
<dbReference type="InterPro" id="IPR000445">
    <property type="entry name" value="HhH_motif"/>
</dbReference>
<accession>A0A9N8W0W2</accession>
<dbReference type="Gene3D" id="1.10.1670.10">
    <property type="entry name" value="Helix-hairpin-Helix base-excision DNA repair enzymes (C-terminal)"/>
    <property type="match status" value="1"/>
</dbReference>
<dbReference type="FunFam" id="1.10.340.30:FF:000005">
    <property type="entry name" value="Endonuclease III-like protein 1"/>
    <property type="match status" value="1"/>
</dbReference>
<dbReference type="Pfam" id="PF00730">
    <property type="entry name" value="HhH-GPD"/>
    <property type="match status" value="1"/>
</dbReference>
<comment type="similarity">
    <text evidence="2 14">Belongs to the Nth/MutY family.</text>
</comment>
<comment type="subcellular location">
    <subcellularLocation>
        <location evidence="14">Nucleus</location>
    </subcellularLocation>
    <subcellularLocation>
        <location evidence="14">Mitochondrion</location>
    </subcellularLocation>
</comment>
<evidence type="ECO:0000256" key="9">
    <source>
        <dbReference type="ARBA" id="ARBA00023014"/>
    </source>
</evidence>
<dbReference type="GO" id="GO:0046872">
    <property type="term" value="F:metal ion binding"/>
    <property type="evidence" value="ECO:0007669"/>
    <property type="project" value="UniProtKB-KW"/>
</dbReference>
<dbReference type="Pfam" id="PF00633">
    <property type="entry name" value="HHH"/>
    <property type="match status" value="1"/>
</dbReference>
<feature type="domain" description="HhH-GPD" evidence="16">
    <location>
        <begin position="154"/>
        <end position="307"/>
    </location>
</feature>
<dbReference type="EMBL" id="CAJVPQ010000312">
    <property type="protein sequence ID" value="CAG8469542.1"/>
    <property type="molecule type" value="Genomic_DNA"/>
</dbReference>
<dbReference type="GO" id="GO:0006285">
    <property type="term" value="P:base-excision repair, AP site formation"/>
    <property type="evidence" value="ECO:0007669"/>
    <property type="project" value="UniProtKB-UniRule"/>
</dbReference>
<evidence type="ECO:0000256" key="12">
    <source>
        <dbReference type="ARBA" id="ARBA00023295"/>
    </source>
</evidence>
<dbReference type="InterPro" id="IPR004036">
    <property type="entry name" value="Endonuclease-III-like_CS2"/>
</dbReference>
<keyword evidence="14" id="KW-0539">Nucleus</keyword>
<keyword evidence="14" id="KW-0496">Mitochondrion</keyword>
<dbReference type="GO" id="GO:0003677">
    <property type="term" value="F:DNA binding"/>
    <property type="evidence" value="ECO:0007669"/>
    <property type="project" value="UniProtKB-UniRule"/>
</dbReference>
<dbReference type="InterPro" id="IPR003265">
    <property type="entry name" value="HhH-GPD_domain"/>
</dbReference>
<comment type="caution">
    <text evidence="17">The sequence shown here is derived from an EMBL/GenBank/DDBJ whole genome shotgun (WGS) entry which is preliminary data.</text>
</comment>
<evidence type="ECO:0000256" key="1">
    <source>
        <dbReference type="ARBA" id="ARBA00001966"/>
    </source>
</evidence>
<dbReference type="EC" id="3.2.2.-" evidence="14"/>
<comment type="caution">
    <text evidence="14">Lacks conserved residue(s) required for the propagation of feature annotation.</text>
</comment>
<dbReference type="EC" id="4.2.99.18" evidence="14"/>
<keyword evidence="18" id="KW-1185">Reference proteome</keyword>
<gene>
    <name evidence="14" type="primary">NTH1</name>
    <name evidence="17" type="ORF">FCALED_LOCUS2153</name>
</gene>
<organism evidence="17 18">
    <name type="scientific">Funneliformis caledonium</name>
    <dbReference type="NCBI Taxonomy" id="1117310"/>
    <lineage>
        <taxon>Eukaryota</taxon>
        <taxon>Fungi</taxon>
        <taxon>Fungi incertae sedis</taxon>
        <taxon>Mucoromycota</taxon>
        <taxon>Glomeromycotina</taxon>
        <taxon>Glomeromycetes</taxon>
        <taxon>Glomerales</taxon>
        <taxon>Glomeraceae</taxon>
        <taxon>Funneliformis</taxon>
    </lineage>
</organism>
<feature type="compositionally biased region" description="Polar residues" evidence="15">
    <location>
        <begin position="12"/>
        <end position="49"/>
    </location>
</feature>
<keyword evidence="10 14" id="KW-0234">DNA repair</keyword>
<keyword evidence="3" id="KW-0004">4Fe-4S</keyword>
<evidence type="ECO:0000256" key="8">
    <source>
        <dbReference type="ARBA" id="ARBA00023004"/>
    </source>
</evidence>
<dbReference type="FunFam" id="1.10.1670.10:FF:000003">
    <property type="entry name" value="Endonuclease III homolog"/>
    <property type="match status" value="1"/>
</dbReference>
<dbReference type="GO" id="GO:0006289">
    <property type="term" value="P:nucleotide-excision repair"/>
    <property type="evidence" value="ECO:0007669"/>
    <property type="project" value="TreeGrafter"/>
</dbReference>
<evidence type="ECO:0000256" key="4">
    <source>
        <dbReference type="ARBA" id="ARBA00022723"/>
    </source>
</evidence>
<dbReference type="PANTHER" id="PTHR43286">
    <property type="entry name" value="ENDONUCLEASE III-LIKE PROTEIN 1"/>
    <property type="match status" value="1"/>
</dbReference>
<dbReference type="InterPro" id="IPR023170">
    <property type="entry name" value="HhH_base_excis_C"/>
</dbReference>
<dbReference type="GO" id="GO:0005739">
    <property type="term" value="C:mitochondrion"/>
    <property type="evidence" value="ECO:0007669"/>
    <property type="project" value="UniProtKB-SubCell"/>
</dbReference>
<keyword evidence="12 14" id="KW-0326">Glycosidase</keyword>
<keyword evidence="11 14" id="KW-0456">Lyase</keyword>
<keyword evidence="8" id="KW-0408">Iron</keyword>
<dbReference type="GO" id="GO:0000703">
    <property type="term" value="F:oxidized pyrimidine nucleobase lesion DNA N-glycosylase activity"/>
    <property type="evidence" value="ECO:0007669"/>
    <property type="project" value="UniProtKB-UniRule"/>
</dbReference>
<feature type="region of interest" description="Disordered" evidence="15">
    <location>
        <begin position="1"/>
        <end position="51"/>
    </location>
</feature>
<evidence type="ECO:0000256" key="2">
    <source>
        <dbReference type="ARBA" id="ARBA00008343"/>
    </source>
</evidence>
<keyword evidence="9" id="KW-0411">Iron-sulfur</keyword>
<evidence type="ECO:0000256" key="14">
    <source>
        <dbReference type="HAMAP-Rule" id="MF_03183"/>
    </source>
</evidence>
<keyword evidence="7" id="KW-0809">Transit peptide</keyword>
<evidence type="ECO:0000256" key="5">
    <source>
        <dbReference type="ARBA" id="ARBA00022763"/>
    </source>
</evidence>
<keyword evidence="6 14" id="KW-0378">Hydrolase</keyword>
<dbReference type="InterPro" id="IPR011257">
    <property type="entry name" value="DNA_glycosylase"/>
</dbReference>
<name>A0A9N8W0W2_9GLOM</name>
<dbReference type="SMART" id="SM00478">
    <property type="entry name" value="ENDO3c"/>
    <property type="match status" value="1"/>
</dbReference>
<reference evidence="17" key="1">
    <citation type="submission" date="2021-06" db="EMBL/GenBank/DDBJ databases">
        <authorList>
            <person name="Kallberg Y."/>
            <person name="Tangrot J."/>
            <person name="Rosling A."/>
        </authorList>
    </citation>
    <scope>NUCLEOTIDE SEQUENCE</scope>
    <source>
        <strain evidence="17">UK204</strain>
    </source>
</reference>
<dbReference type="GO" id="GO:0140078">
    <property type="term" value="F:class I DNA-(apurinic or apyrimidinic site) endonuclease activity"/>
    <property type="evidence" value="ECO:0007669"/>
    <property type="project" value="UniProtKB-EC"/>
</dbReference>
<dbReference type="AlphaFoldDB" id="A0A9N8W0W2"/>
<dbReference type="GO" id="GO:0005634">
    <property type="term" value="C:nucleus"/>
    <property type="evidence" value="ECO:0007669"/>
    <property type="project" value="UniProtKB-SubCell"/>
</dbReference>
<evidence type="ECO:0000256" key="10">
    <source>
        <dbReference type="ARBA" id="ARBA00023204"/>
    </source>
</evidence>
<evidence type="ECO:0000259" key="16">
    <source>
        <dbReference type="SMART" id="SM00478"/>
    </source>
</evidence>
<proteinExistence type="inferred from homology"/>
<dbReference type="InterPro" id="IPR003651">
    <property type="entry name" value="Endonuclease3_FeS-loop_motif"/>
</dbReference>
<comment type="catalytic activity">
    <reaction evidence="13 14">
        <text>2'-deoxyribonucleotide-(2'-deoxyribose 5'-phosphate)-2'-deoxyribonucleotide-DNA = a 3'-end 2'-deoxyribonucleotide-(2,3-dehydro-2,3-deoxyribose 5'-phosphate)-DNA + a 5'-end 5'-phospho-2'-deoxyribonucleoside-DNA + H(+)</text>
        <dbReference type="Rhea" id="RHEA:66592"/>
        <dbReference type="Rhea" id="RHEA-COMP:13180"/>
        <dbReference type="Rhea" id="RHEA-COMP:16897"/>
        <dbReference type="Rhea" id="RHEA-COMP:17067"/>
        <dbReference type="ChEBI" id="CHEBI:15378"/>
        <dbReference type="ChEBI" id="CHEBI:136412"/>
        <dbReference type="ChEBI" id="CHEBI:157695"/>
        <dbReference type="ChEBI" id="CHEBI:167181"/>
        <dbReference type="EC" id="4.2.99.18"/>
    </reaction>
</comment>
<dbReference type="Proteomes" id="UP000789570">
    <property type="component" value="Unassembled WGS sequence"/>
</dbReference>
<evidence type="ECO:0000256" key="13">
    <source>
        <dbReference type="ARBA" id="ARBA00044632"/>
    </source>
</evidence>
<evidence type="ECO:0000313" key="18">
    <source>
        <dbReference type="Proteomes" id="UP000789570"/>
    </source>
</evidence>
<dbReference type="GO" id="GO:0051539">
    <property type="term" value="F:4 iron, 4 sulfur cluster binding"/>
    <property type="evidence" value="ECO:0007669"/>
    <property type="project" value="UniProtKB-KW"/>
</dbReference>
<sequence>MPKDGRKLRSSVFVTNNKATPLSPIESTSKYFSSKTSDTETNVPSNSPNPVKRKIARKHIKHIVIETEESSTDTTNISNALTSKKLIDKLEKRLDKELPKPPVNWGVVYAAIKEFRQNIIAPVDTMGCERLADEPSDIITPQTSRFQSLVALMLSSQTKDQVTAAAIQNLRQKLLGGLNLDSILQAEEKFLDECISKVGFHRKKAKYLKQVAKVCKEEYDNDIPDTVEGLMKLPGVGPKMAYLCMQVAWKQNQGIGVDVHVHRISNRLGWCKTEKVGPENTRQSLESWLPRSLWREINPIFVGFGQTTCLPRYPKCSSCPVSDMCPSANL</sequence>
<keyword evidence="4" id="KW-0479">Metal-binding</keyword>
<evidence type="ECO:0000256" key="6">
    <source>
        <dbReference type="ARBA" id="ARBA00022801"/>
    </source>
</evidence>
<dbReference type="HAMAP" id="MF_03183">
    <property type="entry name" value="Endonuclease_III_Nth"/>
    <property type="match status" value="1"/>
</dbReference>
<dbReference type="PROSITE" id="PS01155">
    <property type="entry name" value="ENDONUCLEASE_III_2"/>
    <property type="match status" value="1"/>
</dbReference>
<comment type="function">
    <text evidence="14">Bifunctional DNA N-glycosylase with associated apurinic/apyrimidinic (AP) lyase function that catalyzes the first step in base excision repair (BER), the primary repair pathway for the repair of oxidative DNA damage. The DNA N-glycosylase activity releases the damaged DNA base from DNA by cleaving the N-glycosidic bond, leaving an AP site. The AP lyase activity cleaves the phosphodiester bond 3' to the AP site by a beta-elimination. Primarily recognizes and repairs oxidative base damage of pyrimidines.</text>
</comment>
<dbReference type="Gene3D" id="1.10.340.30">
    <property type="entry name" value="Hypothetical protein, domain 2"/>
    <property type="match status" value="1"/>
</dbReference>
<evidence type="ECO:0000256" key="15">
    <source>
        <dbReference type="SAM" id="MobiDB-lite"/>
    </source>
</evidence>
<evidence type="ECO:0000256" key="3">
    <source>
        <dbReference type="ARBA" id="ARBA00022485"/>
    </source>
</evidence>
<dbReference type="InterPro" id="IPR030841">
    <property type="entry name" value="NTH1"/>
</dbReference>
<keyword evidence="5 14" id="KW-0227">DNA damage</keyword>